<dbReference type="PANTHER" id="PTHR30273:SF2">
    <property type="entry name" value="PROTEIN FECR"/>
    <property type="match status" value="1"/>
</dbReference>
<dbReference type="Pfam" id="PF16220">
    <property type="entry name" value="DUF4880"/>
    <property type="match status" value="1"/>
</dbReference>
<dbReference type="Pfam" id="PF04773">
    <property type="entry name" value="FecR"/>
    <property type="match status" value="1"/>
</dbReference>
<dbReference type="InterPro" id="IPR032623">
    <property type="entry name" value="FecR_N"/>
</dbReference>
<keyword evidence="6" id="KW-1185">Reference proteome</keyword>
<evidence type="ECO:0000256" key="2">
    <source>
        <dbReference type="SAM" id="Phobius"/>
    </source>
</evidence>
<feature type="region of interest" description="Disordered" evidence="1">
    <location>
        <begin position="1"/>
        <end position="21"/>
    </location>
</feature>
<dbReference type="EMBL" id="JAPKNK010000005">
    <property type="protein sequence ID" value="MCX5570239.1"/>
    <property type="molecule type" value="Genomic_DNA"/>
</dbReference>
<keyword evidence="2" id="KW-0472">Membrane</keyword>
<name>A0A9X3E2J2_9HYPH</name>
<dbReference type="Proteomes" id="UP001144805">
    <property type="component" value="Unassembled WGS sequence"/>
</dbReference>
<dbReference type="PIRSF" id="PIRSF018266">
    <property type="entry name" value="FecR"/>
    <property type="match status" value="1"/>
</dbReference>
<gene>
    <name evidence="5" type="ORF">OSH07_13620</name>
</gene>
<evidence type="ECO:0000256" key="1">
    <source>
        <dbReference type="SAM" id="MobiDB-lite"/>
    </source>
</evidence>
<dbReference type="InterPro" id="IPR012373">
    <property type="entry name" value="Ferrdict_sens_TM"/>
</dbReference>
<dbReference type="InterPro" id="IPR006860">
    <property type="entry name" value="FecR"/>
</dbReference>
<keyword evidence="2" id="KW-1133">Transmembrane helix</keyword>
<dbReference type="Gene3D" id="2.60.120.1440">
    <property type="match status" value="1"/>
</dbReference>
<reference evidence="5" key="1">
    <citation type="submission" date="2022-11" db="EMBL/GenBank/DDBJ databases">
        <title>Biodiversity and phylogenetic relationships of bacteria.</title>
        <authorList>
            <person name="Machado R.A.R."/>
            <person name="Bhat A."/>
            <person name="Loulou A."/>
            <person name="Kallel S."/>
        </authorList>
    </citation>
    <scope>NUCLEOTIDE SEQUENCE</scope>
    <source>
        <strain evidence="5">K-TC2</strain>
    </source>
</reference>
<feature type="domain" description="FecR N-terminal" evidence="4">
    <location>
        <begin position="27"/>
        <end position="68"/>
    </location>
</feature>
<feature type="transmembrane region" description="Helical" evidence="2">
    <location>
        <begin position="108"/>
        <end position="126"/>
    </location>
</feature>
<evidence type="ECO:0000259" key="4">
    <source>
        <dbReference type="Pfam" id="PF16220"/>
    </source>
</evidence>
<keyword evidence="2" id="KW-0812">Transmembrane</keyword>
<comment type="caution">
    <text evidence="5">The sequence shown here is derived from an EMBL/GenBank/DDBJ whole genome shotgun (WGS) entry which is preliminary data.</text>
</comment>
<dbReference type="Gene3D" id="3.55.50.30">
    <property type="match status" value="1"/>
</dbReference>
<proteinExistence type="predicted"/>
<sequence>MGRERSMDDASPIPEGTDEIASDRIADEALDWFARLRNATPEDAGEAEFAAWLRQNPRHAEAFDDLEAIWGSPAFLGAVRSLPVATPAAASARRTVEPRPHARPSRKLPVRLGAIAAMLLLAIGVWQAPALILRWQADYVTAVGDRATIALPDGSSMILNTASAVALDFENGRRDVRLLQGEAFFDVRHDPAHPFRVAGRFGAIEVKGTAFSVREDGARDTVILERGRVEVRLVADEAAQATLEPGQQVVASANALSAVEPADPVTALAWRQGRIVFDDQPFETVLAELRRYRSAPVVVTTGLAEDFRVSGNYRTTDIDGALRSLAAAAGVDVTTLPGGILILR</sequence>
<protein>
    <submittedName>
        <fullName evidence="5">FecR family protein</fullName>
    </submittedName>
</protein>
<evidence type="ECO:0000313" key="6">
    <source>
        <dbReference type="Proteomes" id="UP001144805"/>
    </source>
</evidence>
<evidence type="ECO:0000313" key="5">
    <source>
        <dbReference type="EMBL" id="MCX5570239.1"/>
    </source>
</evidence>
<organism evidence="5 6">
    <name type="scientific">Kaistia nematophila</name>
    <dbReference type="NCBI Taxonomy" id="2994654"/>
    <lineage>
        <taxon>Bacteria</taxon>
        <taxon>Pseudomonadati</taxon>
        <taxon>Pseudomonadota</taxon>
        <taxon>Alphaproteobacteria</taxon>
        <taxon>Hyphomicrobiales</taxon>
        <taxon>Kaistiaceae</taxon>
        <taxon>Kaistia</taxon>
    </lineage>
</organism>
<feature type="domain" description="FecR protein" evidence="3">
    <location>
        <begin position="138"/>
        <end position="230"/>
    </location>
</feature>
<dbReference type="PANTHER" id="PTHR30273">
    <property type="entry name" value="PERIPLASMIC SIGNAL SENSOR AND SIGMA FACTOR ACTIVATOR FECR-RELATED"/>
    <property type="match status" value="1"/>
</dbReference>
<dbReference type="AlphaFoldDB" id="A0A9X3E2J2"/>
<dbReference type="GO" id="GO:0016989">
    <property type="term" value="F:sigma factor antagonist activity"/>
    <property type="evidence" value="ECO:0007669"/>
    <property type="project" value="TreeGrafter"/>
</dbReference>
<accession>A0A9X3E2J2</accession>
<evidence type="ECO:0000259" key="3">
    <source>
        <dbReference type="Pfam" id="PF04773"/>
    </source>
</evidence>